<evidence type="ECO:0000313" key="2">
    <source>
        <dbReference type="Proteomes" id="UP000248116"/>
    </source>
</evidence>
<dbReference type="EMBL" id="PRCW01000082">
    <property type="protein sequence ID" value="PYD47315.1"/>
    <property type="molecule type" value="Genomic_DNA"/>
</dbReference>
<gene>
    <name evidence="1" type="ORF">C3920_10495</name>
</gene>
<proteinExistence type="predicted"/>
<evidence type="ECO:0000313" key="1">
    <source>
        <dbReference type="EMBL" id="PYD47315.1"/>
    </source>
</evidence>
<comment type="caution">
    <text evidence="1">The sequence shown here is derived from an EMBL/GenBank/DDBJ whole genome shotgun (WGS) entry which is preliminary data.</text>
</comment>
<name>A0ABX5P0T8_9PROT</name>
<protein>
    <submittedName>
        <fullName evidence="1">Uncharacterized protein</fullName>
    </submittedName>
</protein>
<organism evidence="1 2">
    <name type="scientific">Novacetimonas pomaceti</name>
    <dbReference type="NCBI Taxonomy" id="2021998"/>
    <lineage>
        <taxon>Bacteria</taxon>
        <taxon>Pseudomonadati</taxon>
        <taxon>Pseudomonadota</taxon>
        <taxon>Alphaproteobacteria</taxon>
        <taxon>Acetobacterales</taxon>
        <taxon>Acetobacteraceae</taxon>
        <taxon>Novacetimonas</taxon>
    </lineage>
</organism>
<reference evidence="1 2" key="1">
    <citation type="submission" date="2018-02" db="EMBL/GenBank/DDBJ databases">
        <authorList>
            <person name="Skraban J."/>
            <person name="Trcek J."/>
        </authorList>
    </citation>
    <scope>NUCLEOTIDE SEQUENCE [LARGE SCALE GENOMIC DNA]</scope>
    <source>
        <strain evidence="1 2">AV446</strain>
    </source>
</reference>
<keyword evidence="2" id="KW-1185">Reference proteome</keyword>
<dbReference type="Proteomes" id="UP000248116">
    <property type="component" value="Unassembled WGS sequence"/>
</dbReference>
<accession>A0ABX5P0T8</accession>
<sequence>MVKLFPKSFERRCLLEKRRHPKTFIILYQQAVFRQRPLQSGVTGAKRGTPFTSCIHISSGRTQ</sequence>